<protein>
    <submittedName>
        <fullName evidence="1">Uncharacterized protein</fullName>
    </submittedName>
</protein>
<dbReference type="AlphaFoldDB" id="A0A1G2SYN1"/>
<accession>A0A1G2SYN1</accession>
<dbReference type="Proteomes" id="UP000178107">
    <property type="component" value="Unassembled WGS sequence"/>
</dbReference>
<dbReference type="EMBL" id="MHVH01000006">
    <property type="protein sequence ID" value="OHA90103.1"/>
    <property type="molecule type" value="Genomic_DNA"/>
</dbReference>
<sequence length="78" mass="9059">MVEQVIFKIDKKLKDQAMKKAKRDGLSFSAVLKRATQAYVEDQFEIGLVYNPKLIRAVRRAEREPTIRGNLRKLLKAQ</sequence>
<name>A0A1G2SYN1_9BACT</name>
<comment type="caution">
    <text evidence="1">The sequence shown here is derived from an EMBL/GenBank/DDBJ whole genome shotgun (WGS) entry which is preliminary data.</text>
</comment>
<gene>
    <name evidence="1" type="ORF">A2838_00525</name>
</gene>
<evidence type="ECO:0000313" key="1">
    <source>
        <dbReference type="EMBL" id="OHA90103.1"/>
    </source>
</evidence>
<proteinExistence type="predicted"/>
<organism evidence="1 2">
    <name type="scientific">Candidatus Zambryskibacteria bacterium RIFCSPHIGHO2_01_FULL_46_25</name>
    <dbReference type="NCBI Taxonomy" id="1802738"/>
    <lineage>
        <taxon>Bacteria</taxon>
        <taxon>Candidatus Zambryskiibacteriota</taxon>
    </lineage>
</organism>
<evidence type="ECO:0000313" key="2">
    <source>
        <dbReference type="Proteomes" id="UP000178107"/>
    </source>
</evidence>
<reference evidence="1 2" key="1">
    <citation type="journal article" date="2016" name="Nat. Commun.">
        <title>Thousands of microbial genomes shed light on interconnected biogeochemical processes in an aquifer system.</title>
        <authorList>
            <person name="Anantharaman K."/>
            <person name="Brown C.T."/>
            <person name="Hug L.A."/>
            <person name="Sharon I."/>
            <person name="Castelle C.J."/>
            <person name="Probst A.J."/>
            <person name="Thomas B.C."/>
            <person name="Singh A."/>
            <person name="Wilkins M.J."/>
            <person name="Karaoz U."/>
            <person name="Brodie E.L."/>
            <person name="Williams K.H."/>
            <person name="Hubbard S.S."/>
            <person name="Banfield J.F."/>
        </authorList>
    </citation>
    <scope>NUCLEOTIDE SEQUENCE [LARGE SCALE GENOMIC DNA]</scope>
</reference>